<dbReference type="InterPro" id="IPR015422">
    <property type="entry name" value="PyrdxlP-dep_Trfase_small"/>
</dbReference>
<dbReference type="EMBL" id="FLUO01000003">
    <property type="protein sequence ID" value="SBW12921.1"/>
    <property type="molecule type" value="Genomic_DNA"/>
</dbReference>
<dbReference type="CDD" id="cd00609">
    <property type="entry name" value="AAT_like"/>
    <property type="match status" value="1"/>
</dbReference>
<keyword evidence="5" id="KW-0169">Cobalamin biosynthesis</keyword>
<dbReference type="Gene3D" id="3.40.640.10">
    <property type="entry name" value="Type I PLP-dependent aspartate aminotransferase-like (Major domain)"/>
    <property type="match status" value="1"/>
</dbReference>
<dbReference type="NCBIfam" id="TIGR01140">
    <property type="entry name" value="L_thr_O3P_dcar"/>
    <property type="match status" value="1"/>
</dbReference>
<dbReference type="Gene3D" id="3.90.1150.10">
    <property type="entry name" value="Aspartate Aminotransferase, domain 1"/>
    <property type="match status" value="1"/>
</dbReference>
<evidence type="ECO:0000256" key="6">
    <source>
        <dbReference type="ARBA" id="ARBA00022898"/>
    </source>
</evidence>
<comment type="catalytic activity">
    <reaction evidence="9">
        <text>O-phospho-L-threonine + H(+) = (R)-1-aminopropan-2-yl phosphate + CO2</text>
        <dbReference type="Rhea" id="RHEA:11492"/>
        <dbReference type="ChEBI" id="CHEBI:15378"/>
        <dbReference type="ChEBI" id="CHEBI:16526"/>
        <dbReference type="ChEBI" id="CHEBI:58563"/>
        <dbReference type="ChEBI" id="CHEBI:58675"/>
        <dbReference type="EC" id="4.1.1.81"/>
    </reaction>
</comment>
<keyword evidence="6" id="KW-0663">Pyridoxal phosphate</keyword>
<comment type="cofactor">
    <cofactor evidence="1">
        <name>pyridoxal 5'-phosphate</name>
        <dbReference type="ChEBI" id="CHEBI:597326"/>
    </cofactor>
</comment>
<evidence type="ECO:0000259" key="10">
    <source>
        <dbReference type="Pfam" id="PF00155"/>
    </source>
</evidence>
<organism evidence="11">
    <name type="scientific">uncultured Alphaproteobacteria bacterium</name>
    <dbReference type="NCBI Taxonomy" id="91750"/>
    <lineage>
        <taxon>Bacteria</taxon>
        <taxon>Pseudomonadati</taxon>
        <taxon>Pseudomonadota</taxon>
        <taxon>Alphaproteobacteria</taxon>
        <taxon>environmental samples</taxon>
    </lineage>
</organism>
<dbReference type="InterPro" id="IPR005860">
    <property type="entry name" value="CobD"/>
</dbReference>
<evidence type="ECO:0000256" key="7">
    <source>
        <dbReference type="ARBA" id="ARBA00023239"/>
    </source>
</evidence>
<dbReference type="PANTHER" id="PTHR42885">
    <property type="entry name" value="HISTIDINOL-PHOSPHATE AMINOTRANSFERASE-RELATED"/>
    <property type="match status" value="1"/>
</dbReference>
<evidence type="ECO:0000256" key="3">
    <source>
        <dbReference type="ARBA" id="ARBA00004953"/>
    </source>
</evidence>
<dbReference type="InterPro" id="IPR004839">
    <property type="entry name" value="Aminotransferase_I/II_large"/>
</dbReference>
<dbReference type="GO" id="GO:0009236">
    <property type="term" value="P:cobalamin biosynthetic process"/>
    <property type="evidence" value="ECO:0007669"/>
    <property type="project" value="UniProtKB-UniPathway"/>
</dbReference>
<dbReference type="GO" id="GO:0030170">
    <property type="term" value="F:pyridoxal phosphate binding"/>
    <property type="evidence" value="ECO:0007669"/>
    <property type="project" value="InterPro"/>
</dbReference>
<dbReference type="InterPro" id="IPR015421">
    <property type="entry name" value="PyrdxlP-dep_Trfase_major"/>
</dbReference>
<dbReference type="PANTHER" id="PTHR42885:SF1">
    <property type="entry name" value="THREONINE-PHOSPHATE DECARBOXYLASE"/>
    <property type="match status" value="1"/>
</dbReference>
<evidence type="ECO:0000256" key="9">
    <source>
        <dbReference type="ARBA" id="ARBA00048531"/>
    </source>
</evidence>
<proteinExistence type="predicted"/>
<reference evidence="11" key="1">
    <citation type="submission" date="2016-04" db="EMBL/GenBank/DDBJ databases">
        <authorList>
            <person name="Evans L.H."/>
            <person name="Alamgir A."/>
            <person name="Owens N."/>
            <person name="Weber N.D."/>
            <person name="Virtaneva K."/>
            <person name="Barbian K."/>
            <person name="Babar A."/>
            <person name="Rosenke K."/>
        </authorList>
    </citation>
    <scope>NUCLEOTIDE SEQUENCE</scope>
    <source>
        <strain evidence="11">86</strain>
    </source>
</reference>
<dbReference type="InterPro" id="IPR015424">
    <property type="entry name" value="PyrdxlP-dep_Trfase"/>
</dbReference>
<dbReference type="Pfam" id="PF00155">
    <property type="entry name" value="Aminotran_1_2"/>
    <property type="match status" value="1"/>
</dbReference>
<name>A0A212KML5_9PROT</name>
<comment type="function">
    <text evidence="2">Decarboxylates L-threonine-O-3-phosphate to yield (R)-1-amino-2-propanol O-2-phosphate, the precursor for the linkage between the nucleotide loop and the corrin ring in cobalamin.</text>
</comment>
<gene>
    <name evidence="11" type="primary">cobC</name>
    <name evidence="11" type="ORF">KL86APRO_30412</name>
</gene>
<keyword evidence="7 11" id="KW-0456">Lyase</keyword>
<evidence type="ECO:0000313" key="11">
    <source>
        <dbReference type="EMBL" id="SBW12921.1"/>
    </source>
</evidence>
<evidence type="ECO:0000256" key="4">
    <source>
        <dbReference type="ARBA" id="ARBA00012285"/>
    </source>
</evidence>
<dbReference type="SUPFAM" id="SSF53383">
    <property type="entry name" value="PLP-dependent transferases"/>
    <property type="match status" value="1"/>
</dbReference>
<evidence type="ECO:0000256" key="2">
    <source>
        <dbReference type="ARBA" id="ARBA00003444"/>
    </source>
</evidence>
<protein>
    <recommendedName>
        <fullName evidence="4">threonine-phosphate decarboxylase</fullName>
        <ecNumber evidence="4">4.1.1.81</ecNumber>
    </recommendedName>
    <alternativeName>
        <fullName evidence="8">L-threonine-O-3-phosphate decarboxylase</fullName>
    </alternativeName>
</protein>
<evidence type="ECO:0000256" key="1">
    <source>
        <dbReference type="ARBA" id="ARBA00001933"/>
    </source>
</evidence>
<evidence type="ECO:0000256" key="5">
    <source>
        <dbReference type="ARBA" id="ARBA00022573"/>
    </source>
</evidence>
<comment type="pathway">
    <text evidence="3">Cofactor biosynthesis; adenosylcobalamin biosynthesis.</text>
</comment>
<dbReference type="AlphaFoldDB" id="A0A212KML5"/>
<evidence type="ECO:0000256" key="8">
    <source>
        <dbReference type="ARBA" id="ARBA00029996"/>
    </source>
</evidence>
<dbReference type="EC" id="4.1.1.81" evidence="4"/>
<sequence>MILDSLPIHGGDLAAASARYGVPRADWLDLSTGINPNPYPRLDVPDAAWRALPDAALGDALAEAARVGYGVAARAKIVAASGTQALIQWLPRLVVAHDVAVVSPTYGEHAAAWAAVGAKVREVARIEDGDDADVLVVVNPNNPDGRAYEPLDLLRRAEERARDGRLIVVDEAFADVTPDISLAAKAGADGLIVLRSFGKFFGLAGVRLGFALCPPGCGARLAAAMGPWAVSGPAAAIGARALADAGWIAATRRELGAMAARMDALLAEVGLAVIGGTDLFRLTHFDAVLPVYHGLAKRGVLTRAFAARPGWLRFGLPADTAAFERFATALRAAVAEAADSDPG</sequence>
<dbReference type="UniPathway" id="UPA00148"/>
<feature type="domain" description="Aminotransferase class I/classII large" evidence="10">
    <location>
        <begin position="57"/>
        <end position="327"/>
    </location>
</feature>
<dbReference type="GO" id="GO:0048472">
    <property type="term" value="F:threonine-phosphate decarboxylase activity"/>
    <property type="evidence" value="ECO:0007669"/>
    <property type="project" value="UniProtKB-EC"/>
</dbReference>
<accession>A0A212KML5</accession>